<sequence>MRWKKQIKIKPYYGELRRSTVFTWLPIKCENGECAWLEKVNLVEEYTIDSSGFGHWVNKEFE</sequence>
<protein>
    <submittedName>
        <fullName evidence="1">Uncharacterized protein</fullName>
    </submittedName>
</protein>
<evidence type="ECO:0000313" key="1">
    <source>
        <dbReference type="EMBL" id="DAD82846.1"/>
    </source>
</evidence>
<dbReference type="EMBL" id="BK014925">
    <property type="protein sequence ID" value="DAD82846.1"/>
    <property type="molecule type" value="Genomic_DNA"/>
</dbReference>
<reference evidence="1" key="1">
    <citation type="journal article" date="2021" name="Proc. Natl. Acad. Sci. U.S.A.">
        <title>A Catalog of Tens of Thousands of Viruses from Human Metagenomes Reveals Hidden Associations with Chronic Diseases.</title>
        <authorList>
            <person name="Tisza M.J."/>
            <person name="Buck C.B."/>
        </authorList>
    </citation>
    <scope>NUCLEOTIDE SEQUENCE</scope>
    <source>
        <strain evidence="1">CtXZx16</strain>
    </source>
</reference>
<organism evidence="1">
    <name type="scientific">Siphoviridae sp. ctXZx16</name>
    <dbReference type="NCBI Taxonomy" id="2826371"/>
    <lineage>
        <taxon>Viruses</taxon>
        <taxon>Duplodnaviria</taxon>
        <taxon>Heunggongvirae</taxon>
        <taxon>Uroviricota</taxon>
        <taxon>Caudoviricetes</taxon>
    </lineage>
</organism>
<accession>A0A8S5MKV0</accession>
<proteinExistence type="predicted"/>
<name>A0A8S5MKV0_9CAUD</name>